<feature type="transmembrane region" description="Helical" evidence="2">
    <location>
        <begin position="12"/>
        <end position="33"/>
    </location>
</feature>
<keyword evidence="2" id="KW-0812">Transmembrane</keyword>
<name>A0A7S3Z1X7_9EUKA</name>
<dbReference type="Pfam" id="PF03567">
    <property type="entry name" value="Sulfotransfer_2"/>
    <property type="match status" value="1"/>
</dbReference>
<gene>
    <name evidence="3" type="ORF">LGLO00237_LOCUS20846</name>
</gene>
<evidence type="ECO:0000313" key="3">
    <source>
        <dbReference type="EMBL" id="CAE0669219.1"/>
    </source>
</evidence>
<organism evidence="3">
    <name type="scientific">Lotharella globosa</name>
    <dbReference type="NCBI Taxonomy" id="91324"/>
    <lineage>
        <taxon>Eukaryota</taxon>
        <taxon>Sar</taxon>
        <taxon>Rhizaria</taxon>
        <taxon>Cercozoa</taxon>
        <taxon>Chlorarachniophyceae</taxon>
        <taxon>Lotharella</taxon>
    </lineage>
</organism>
<dbReference type="EMBL" id="HBIV01029158">
    <property type="protein sequence ID" value="CAE0669219.1"/>
    <property type="molecule type" value="Transcribed_RNA"/>
</dbReference>
<evidence type="ECO:0000256" key="2">
    <source>
        <dbReference type="SAM" id="Phobius"/>
    </source>
</evidence>
<evidence type="ECO:0008006" key="4">
    <source>
        <dbReference type="Google" id="ProtNLM"/>
    </source>
</evidence>
<dbReference type="GO" id="GO:0016020">
    <property type="term" value="C:membrane"/>
    <property type="evidence" value="ECO:0007669"/>
    <property type="project" value="InterPro"/>
</dbReference>
<sequence>MASLRRSAGANAIVTLVAAIVVFEFCGFFIRLVSAPRRKNLVLDVHLDDDVSTSSTSSSNATRSAAGAVDRGQHSVGGTSAGGQGEGEDEAKAAESSGACPGWPKKQRREFADATEAYSSCHLSTSTRKFTRTPGHYALNESLGILYYEVPKSGSRSIRKTMISKILPGPLTDAQFTELYKFTCFRDPIDRFVSVFNFLRHKYPKVWCGGNQKCDRSKALEDIHTWSENLVKDGYFEWHLWPQALTLSNPDGSPHKVDYVCNMANLQEGYDHIQPHFRIKSVSFSAGKGRNTFLQDKFKMTTRSQLSNATILNLCQAYYVDYCCFNIPFPDTCQGFDTCCRLKRLWNDDGFAEVLKPPVRPPW</sequence>
<dbReference type="AlphaFoldDB" id="A0A7S3Z1X7"/>
<feature type="compositionally biased region" description="Low complexity" evidence="1">
    <location>
        <begin position="52"/>
        <end position="66"/>
    </location>
</feature>
<accession>A0A7S3Z1X7</accession>
<reference evidence="3" key="1">
    <citation type="submission" date="2021-01" db="EMBL/GenBank/DDBJ databases">
        <authorList>
            <person name="Corre E."/>
            <person name="Pelletier E."/>
            <person name="Niang G."/>
            <person name="Scheremetjew M."/>
            <person name="Finn R."/>
            <person name="Kale V."/>
            <person name="Holt S."/>
            <person name="Cochrane G."/>
            <person name="Meng A."/>
            <person name="Brown T."/>
            <person name="Cohen L."/>
        </authorList>
    </citation>
    <scope>NUCLEOTIDE SEQUENCE</scope>
    <source>
        <strain evidence="3">CCCM811</strain>
    </source>
</reference>
<keyword evidence="2" id="KW-1133">Transmembrane helix</keyword>
<evidence type="ECO:0000256" key="1">
    <source>
        <dbReference type="SAM" id="MobiDB-lite"/>
    </source>
</evidence>
<dbReference type="GO" id="GO:0008146">
    <property type="term" value="F:sulfotransferase activity"/>
    <property type="evidence" value="ECO:0007669"/>
    <property type="project" value="InterPro"/>
</dbReference>
<dbReference type="InterPro" id="IPR005331">
    <property type="entry name" value="Sulfotransferase"/>
</dbReference>
<keyword evidence="2" id="KW-0472">Membrane</keyword>
<proteinExistence type="predicted"/>
<feature type="region of interest" description="Disordered" evidence="1">
    <location>
        <begin position="50"/>
        <end position="105"/>
    </location>
</feature>
<protein>
    <recommendedName>
        <fullName evidence="4">Carbohydrate sulfotransferase</fullName>
    </recommendedName>
</protein>